<accession>A0A517ZQ07</accession>
<organism evidence="2 3">
    <name type="scientific">Symmachiella dynata</name>
    <dbReference type="NCBI Taxonomy" id="2527995"/>
    <lineage>
        <taxon>Bacteria</taxon>
        <taxon>Pseudomonadati</taxon>
        <taxon>Planctomycetota</taxon>
        <taxon>Planctomycetia</taxon>
        <taxon>Planctomycetales</taxon>
        <taxon>Planctomycetaceae</taxon>
        <taxon>Symmachiella</taxon>
    </lineage>
</organism>
<dbReference type="RefSeq" id="WP_145376905.1">
    <property type="nucleotide sequence ID" value="NZ_CP036276.1"/>
</dbReference>
<dbReference type="AlphaFoldDB" id="A0A517ZQ07"/>
<name>A0A517ZQ07_9PLAN</name>
<dbReference type="InterPro" id="IPR036388">
    <property type="entry name" value="WH-like_DNA-bd_sf"/>
</dbReference>
<gene>
    <name evidence="2" type="ORF">Mal52_30480</name>
</gene>
<dbReference type="Gene3D" id="1.10.10.10">
    <property type="entry name" value="Winged helix-like DNA-binding domain superfamily/Winged helix DNA-binding domain"/>
    <property type="match status" value="1"/>
</dbReference>
<feature type="compositionally biased region" description="Basic and acidic residues" evidence="1">
    <location>
        <begin position="100"/>
        <end position="116"/>
    </location>
</feature>
<feature type="region of interest" description="Disordered" evidence="1">
    <location>
        <begin position="182"/>
        <end position="204"/>
    </location>
</feature>
<keyword evidence="3" id="KW-1185">Reference proteome</keyword>
<evidence type="ECO:0000256" key="1">
    <source>
        <dbReference type="SAM" id="MobiDB-lite"/>
    </source>
</evidence>
<dbReference type="KEGG" id="sdyn:Mal52_30480"/>
<sequence>MGRTPQEEMQIQHRRQEVAEMYLQGSTQAAIARQLAVSQATVSNDLKAIRQDWKESGIRDFEEAVGQELHKLQLLEREAWDGWRRSQLSLETTRVTQTGSDKKAEKSSRQQHGDPRFLELVQRTISSRRSLLGLDAPTRIAPTSPDGDEAYDVHVLQKLFKLAEETPVGPTVIDAEFLEQQLSQIQEKSETNPPPETKEHDNDC</sequence>
<proteinExistence type="predicted"/>
<evidence type="ECO:0000313" key="3">
    <source>
        <dbReference type="Proteomes" id="UP000319383"/>
    </source>
</evidence>
<dbReference type="EMBL" id="CP036276">
    <property type="protein sequence ID" value="QDU44564.1"/>
    <property type="molecule type" value="Genomic_DNA"/>
</dbReference>
<evidence type="ECO:0000313" key="2">
    <source>
        <dbReference type="EMBL" id="QDU44564.1"/>
    </source>
</evidence>
<dbReference type="Proteomes" id="UP000319383">
    <property type="component" value="Chromosome"/>
</dbReference>
<feature type="region of interest" description="Disordered" evidence="1">
    <location>
        <begin position="91"/>
        <end position="116"/>
    </location>
</feature>
<protein>
    <submittedName>
        <fullName evidence="2">Uncharacterized protein</fullName>
    </submittedName>
</protein>
<reference evidence="2 3" key="1">
    <citation type="submission" date="2019-02" db="EMBL/GenBank/DDBJ databases">
        <title>Deep-cultivation of Planctomycetes and their phenomic and genomic characterization uncovers novel biology.</title>
        <authorList>
            <person name="Wiegand S."/>
            <person name="Jogler M."/>
            <person name="Boedeker C."/>
            <person name="Pinto D."/>
            <person name="Vollmers J."/>
            <person name="Rivas-Marin E."/>
            <person name="Kohn T."/>
            <person name="Peeters S.H."/>
            <person name="Heuer A."/>
            <person name="Rast P."/>
            <person name="Oberbeckmann S."/>
            <person name="Bunk B."/>
            <person name="Jeske O."/>
            <person name="Meyerdierks A."/>
            <person name="Storesund J.E."/>
            <person name="Kallscheuer N."/>
            <person name="Luecker S."/>
            <person name="Lage O.M."/>
            <person name="Pohl T."/>
            <person name="Merkel B.J."/>
            <person name="Hornburger P."/>
            <person name="Mueller R.-W."/>
            <person name="Bruemmer F."/>
            <person name="Labrenz M."/>
            <person name="Spormann A.M."/>
            <person name="Op den Camp H."/>
            <person name="Overmann J."/>
            <person name="Amann R."/>
            <person name="Jetten M.S.M."/>
            <person name="Mascher T."/>
            <person name="Medema M.H."/>
            <person name="Devos D.P."/>
            <person name="Kaster A.-K."/>
            <person name="Ovreas L."/>
            <person name="Rohde M."/>
            <person name="Galperin M.Y."/>
            <person name="Jogler C."/>
        </authorList>
    </citation>
    <scope>NUCLEOTIDE SEQUENCE [LARGE SCALE GENOMIC DNA]</scope>
    <source>
        <strain evidence="2 3">Mal52</strain>
    </source>
</reference>